<evidence type="ECO:0000256" key="6">
    <source>
        <dbReference type="PROSITE-ProRule" id="PRU00221"/>
    </source>
</evidence>
<name>A0A075AQX0_ROZAC</name>
<feature type="repeat" description="WD" evidence="6">
    <location>
        <begin position="234"/>
        <end position="268"/>
    </location>
</feature>
<evidence type="ECO:0000256" key="3">
    <source>
        <dbReference type="ARBA" id="ARBA00022737"/>
    </source>
</evidence>
<dbReference type="PANTHER" id="PTHR22847:SF728">
    <property type="entry name" value="TRANSCRIPTIONAL REPRESSOR TUP11-RELATED"/>
    <property type="match status" value="1"/>
</dbReference>
<feature type="repeat" description="WD" evidence="6">
    <location>
        <begin position="403"/>
        <end position="444"/>
    </location>
</feature>
<evidence type="ECO:0000259" key="8">
    <source>
        <dbReference type="Pfam" id="PF08581"/>
    </source>
</evidence>
<feature type="domain" description="Transcriptional repressor Tup1 N-terminal" evidence="8">
    <location>
        <begin position="14"/>
        <end position="86"/>
    </location>
</feature>
<keyword evidence="4" id="KW-0805">Transcription regulation</keyword>
<dbReference type="Gene3D" id="1.20.5.340">
    <property type="match status" value="1"/>
</dbReference>
<dbReference type="OMA" id="GTTHMML"/>
<feature type="region of interest" description="Disordered" evidence="7">
    <location>
        <begin position="91"/>
        <end position="119"/>
    </location>
</feature>
<keyword evidence="11" id="KW-1185">Reference proteome</keyword>
<reference evidence="12" key="2">
    <citation type="journal article" date="2018" name="Nat. Microbiol.">
        <title>Leveraging single-cell genomics to expand the fungal tree of life.</title>
        <authorList>
            <person name="Ahrendt S.R."/>
            <person name="Quandt C.A."/>
            <person name="Ciobanu D."/>
            <person name="Clum A."/>
            <person name="Salamov A."/>
            <person name="Andreopoulos B."/>
            <person name="Cheng J.F."/>
            <person name="Woyke T."/>
            <person name="Pelin A."/>
            <person name="Henrissat B."/>
            <person name="Reynolds N.K."/>
            <person name="Benny G.L."/>
            <person name="Smith M.E."/>
            <person name="James T.Y."/>
            <person name="Grigoriev I.V."/>
        </authorList>
    </citation>
    <scope>NUCLEOTIDE SEQUENCE [LARGE SCALE GENOMIC DNA]</scope>
    <source>
        <strain evidence="12">CSF55</strain>
    </source>
</reference>
<feature type="repeat" description="WD" evidence="6">
    <location>
        <begin position="445"/>
        <end position="482"/>
    </location>
</feature>
<dbReference type="InterPro" id="IPR001680">
    <property type="entry name" value="WD40_rpt"/>
</dbReference>
<dbReference type="SUPFAM" id="SSF50978">
    <property type="entry name" value="WD40 repeat-like"/>
    <property type="match status" value="1"/>
</dbReference>
<keyword evidence="3" id="KW-0677">Repeat</keyword>
<evidence type="ECO:0000313" key="11">
    <source>
        <dbReference type="Proteomes" id="UP000030755"/>
    </source>
</evidence>
<dbReference type="Proteomes" id="UP000281549">
    <property type="component" value="Unassembled WGS sequence"/>
</dbReference>
<feature type="repeat" description="WD" evidence="6">
    <location>
        <begin position="358"/>
        <end position="393"/>
    </location>
</feature>
<evidence type="ECO:0000256" key="2">
    <source>
        <dbReference type="ARBA" id="ARBA00022574"/>
    </source>
</evidence>
<dbReference type="OrthoDB" id="17410at2759"/>
<dbReference type="InterPro" id="IPR015943">
    <property type="entry name" value="WD40/YVTN_repeat-like_dom_sf"/>
</dbReference>
<dbReference type="Proteomes" id="UP000030755">
    <property type="component" value="Unassembled WGS sequence"/>
</dbReference>
<dbReference type="STRING" id="988480.A0A075AQX0"/>
<dbReference type="InterPro" id="IPR020472">
    <property type="entry name" value="WD40_PAC1"/>
</dbReference>
<reference evidence="9 11" key="1">
    <citation type="journal article" date="2013" name="Curr. Biol.">
        <title>Shared signatures of parasitism and phylogenomics unite Cryptomycota and microsporidia.</title>
        <authorList>
            <person name="James T.Y."/>
            <person name="Pelin A."/>
            <person name="Bonen L."/>
            <person name="Ahrendt S."/>
            <person name="Sain D."/>
            <person name="Corradi N."/>
            <person name="Stajich J.E."/>
        </authorList>
    </citation>
    <scope>NUCLEOTIDE SEQUENCE [LARGE SCALE GENOMIC DNA]</scope>
    <source>
        <strain evidence="9">CSF55</strain>
        <strain evidence="9">CSF55</strain>
    </source>
</reference>
<gene>
    <name evidence="9" type="ORF">O9G_004649</name>
    <name evidence="10" type="ORF">ROZALSC1DRAFT_27489</name>
</gene>
<feature type="repeat" description="WD" evidence="6">
    <location>
        <begin position="316"/>
        <end position="357"/>
    </location>
</feature>
<protein>
    <submittedName>
        <fullName evidence="9">Transcriptional repressor Tup1 domain-containing protein</fullName>
    </submittedName>
    <submittedName>
        <fullName evidence="10">WD40 repeat-like protein</fullName>
    </submittedName>
</protein>
<dbReference type="HOGENOM" id="CLU_000288_57_23_1"/>
<dbReference type="Pfam" id="PF08581">
    <property type="entry name" value="Tup_N"/>
    <property type="match status" value="1"/>
</dbReference>
<proteinExistence type="predicted"/>
<feature type="compositionally biased region" description="Low complexity" evidence="7">
    <location>
        <begin position="102"/>
        <end position="114"/>
    </location>
</feature>
<evidence type="ECO:0000313" key="12">
    <source>
        <dbReference type="Proteomes" id="UP000281549"/>
    </source>
</evidence>
<evidence type="ECO:0000256" key="5">
    <source>
        <dbReference type="ARBA" id="ARBA00023163"/>
    </source>
</evidence>
<feature type="repeat" description="WD" evidence="6">
    <location>
        <begin position="269"/>
        <end position="310"/>
    </location>
</feature>
<dbReference type="EMBL" id="KE561313">
    <property type="protein sequence ID" value="EPZ31075.1"/>
    <property type="molecule type" value="Genomic_DNA"/>
</dbReference>
<dbReference type="SMART" id="SM00320">
    <property type="entry name" value="WD40"/>
    <property type="match status" value="7"/>
</dbReference>
<evidence type="ECO:0000256" key="1">
    <source>
        <dbReference type="ARBA" id="ARBA00022491"/>
    </source>
</evidence>
<dbReference type="Pfam" id="PF00400">
    <property type="entry name" value="WD40"/>
    <property type="match status" value="7"/>
</dbReference>
<evidence type="ECO:0000313" key="10">
    <source>
        <dbReference type="EMBL" id="RKP21066.1"/>
    </source>
</evidence>
<sequence>MYGHRPAATTSASRFYELLDSLKQEYETSTQDLSVQRESFEHKVQSQINEIIQIQKNVYELERAHLKMKQQYEDEIFKLKKELEARGGDPAVTLKRPRLEESSSSVSLPSLPASNIQSNSVPPTFPVKPMVPKSQPQVVKALPDPKKSFFHNIDPSQVPTTHKKEGNDWNVIYNPNMPRKINIELHHSIDHLSVVCCVKFSDDAKFLATGCNKTTQIFDVETEDENAGEGDLYIRSVAFSKDGKFLATGAEDKAVRIWDLEEKTLKKIFHGHEQDIYSLEFSKDGRFVISGSGDRTARIWDVESGEAVHILSSDDGSQKEGGITSVAYSPDGTLIAAGSLDKTIRLWDAESGKPIDKLEGHKDSVYSVAFSPNGQMILSGSLDKTLKIWDLNSEIKDACKHTFEGHKDYVLSVAYSNDGMWAISGSKDRSVQFWDPQTAEMHAILQGHKNSVISVTQSPHGSLFATGSGDCRARIWSYEIIE</sequence>
<dbReference type="InterPro" id="IPR013890">
    <property type="entry name" value="Tscrpt_rep_Tup1_N"/>
</dbReference>
<dbReference type="PRINTS" id="PR00320">
    <property type="entry name" value="GPROTEINBRPT"/>
</dbReference>
<keyword evidence="5" id="KW-0804">Transcription</keyword>
<dbReference type="CDD" id="cd00200">
    <property type="entry name" value="WD40"/>
    <property type="match status" value="1"/>
</dbReference>
<dbReference type="PROSITE" id="PS50082">
    <property type="entry name" value="WD_REPEATS_2"/>
    <property type="match status" value="6"/>
</dbReference>
<keyword evidence="2 6" id="KW-0853">WD repeat</keyword>
<dbReference type="PANTHER" id="PTHR22847">
    <property type="entry name" value="WD40 REPEAT PROTEIN"/>
    <property type="match status" value="1"/>
</dbReference>
<dbReference type="EMBL" id="ML004992">
    <property type="protein sequence ID" value="RKP21066.1"/>
    <property type="molecule type" value="Genomic_DNA"/>
</dbReference>
<evidence type="ECO:0000313" key="9">
    <source>
        <dbReference type="EMBL" id="EPZ31075.1"/>
    </source>
</evidence>
<dbReference type="InterPro" id="IPR036322">
    <property type="entry name" value="WD40_repeat_dom_sf"/>
</dbReference>
<evidence type="ECO:0000256" key="7">
    <source>
        <dbReference type="SAM" id="MobiDB-lite"/>
    </source>
</evidence>
<dbReference type="AlphaFoldDB" id="A0A075AQX0"/>
<dbReference type="InterPro" id="IPR019775">
    <property type="entry name" value="WD40_repeat_CS"/>
</dbReference>
<keyword evidence="1" id="KW-0678">Repressor</keyword>
<dbReference type="PROSITE" id="PS00678">
    <property type="entry name" value="WD_REPEATS_1"/>
    <property type="match status" value="4"/>
</dbReference>
<reference evidence="10" key="3">
    <citation type="submission" date="2018-08" db="EMBL/GenBank/DDBJ databases">
        <title>Leveraging single-cell genomics to expand the Fungal Tree of Life.</title>
        <authorList>
            <consortium name="DOE Joint Genome Institute"/>
            <person name="Ahrendt S.R."/>
            <person name="Quandt C.A."/>
            <person name="Ciobanu D."/>
            <person name="Clum A."/>
            <person name="Salamov A."/>
            <person name="Andreopoulos B."/>
            <person name="Cheng J.-F."/>
            <person name="Woyke T."/>
            <person name="Pelin A."/>
            <person name="Henrissat B."/>
            <person name="Reynolds N."/>
            <person name="Benny G.L."/>
            <person name="Smith M.E."/>
            <person name="James T.Y."/>
            <person name="Grigoriev I.V."/>
        </authorList>
    </citation>
    <scope>NUCLEOTIDE SEQUENCE</scope>
    <source>
        <strain evidence="10">CSF55</strain>
    </source>
</reference>
<accession>A0A075AQX0</accession>
<dbReference type="PROSITE" id="PS50294">
    <property type="entry name" value="WD_REPEATS_REGION"/>
    <property type="match status" value="6"/>
</dbReference>
<dbReference type="Gene3D" id="2.130.10.10">
    <property type="entry name" value="YVTN repeat-like/Quinoprotein amine dehydrogenase"/>
    <property type="match status" value="1"/>
</dbReference>
<organism evidence="9 11">
    <name type="scientific">Rozella allomycis (strain CSF55)</name>
    <dbReference type="NCBI Taxonomy" id="988480"/>
    <lineage>
        <taxon>Eukaryota</taxon>
        <taxon>Fungi</taxon>
        <taxon>Fungi incertae sedis</taxon>
        <taxon>Cryptomycota</taxon>
        <taxon>Cryptomycota incertae sedis</taxon>
        <taxon>Rozella</taxon>
    </lineage>
</organism>
<evidence type="ECO:0000256" key="4">
    <source>
        <dbReference type="ARBA" id="ARBA00023015"/>
    </source>
</evidence>